<evidence type="ECO:0000313" key="6">
    <source>
        <dbReference type="EMBL" id="PHO16496.1"/>
    </source>
</evidence>
<dbReference type="InterPro" id="IPR000055">
    <property type="entry name" value="Restrct_endonuc_typeI_TRD"/>
</dbReference>
<evidence type="ECO:0000313" key="8">
    <source>
        <dbReference type="Proteomes" id="UP000264693"/>
    </source>
</evidence>
<keyword evidence="3" id="KW-0238">DNA-binding</keyword>
<evidence type="ECO:0000256" key="3">
    <source>
        <dbReference type="ARBA" id="ARBA00023125"/>
    </source>
</evidence>
<dbReference type="Proteomes" id="UP000224740">
    <property type="component" value="Unassembled WGS sequence"/>
</dbReference>
<feature type="domain" description="Type I restriction modification DNA specificity" evidence="4">
    <location>
        <begin position="280"/>
        <end position="446"/>
    </location>
</feature>
<dbReference type="Proteomes" id="UP000264693">
    <property type="component" value="Chromosome"/>
</dbReference>
<keyword evidence="7" id="KW-1185">Reference proteome</keyword>
<dbReference type="InterPro" id="IPR044946">
    <property type="entry name" value="Restrct_endonuc_typeI_TRD_sf"/>
</dbReference>
<dbReference type="KEGG" id="amar:AMRN_2102"/>
<accession>A0A347TMI9</accession>
<dbReference type="RefSeq" id="WP_099309959.1">
    <property type="nucleotide sequence ID" value="NZ_CP032101.1"/>
</dbReference>
<reference evidence="6" key="2">
    <citation type="submission" date="2017-09" db="EMBL/GenBank/DDBJ databases">
        <authorList>
            <person name="Perez-Cataluna A."/>
            <person name="Figueras M.J."/>
            <person name="Salas-Masso N."/>
        </authorList>
    </citation>
    <scope>NUCLEOTIDE SEQUENCE</scope>
    <source>
        <strain evidence="6">CECT 7727</strain>
    </source>
</reference>
<evidence type="ECO:0000313" key="7">
    <source>
        <dbReference type="Proteomes" id="UP000224740"/>
    </source>
</evidence>
<comment type="similarity">
    <text evidence="1">Belongs to the type-I restriction system S methylase family.</text>
</comment>
<gene>
    <name evidence="5" type="ORF">AMRN_2102</name>
    <name evidence="6" type="ORF">CPH92_01045</name>
</gene>
<dbReference type="GO" id="GO:0009307">
    <property type="term" value="P:DNA restriction-modification system"/>
    <property type="evidence" value="ECO:0007669"/>
    <property type="project" value="UniProtKB-KW"/>
</dbReference>
<dbReference type="PANTHER" id="PTHR30408">
    <property type="entry name" value="TYPE-1 RESTRICTION ENZYME ECOKI SPECIFICITY PROTEIN"/>
    <property type="match status" value="1"/>
</dbReference>
<dbReference type="GO" id="GO:0003677">
    <property type="term" value="F:DNA binding"/>
    <property type="evidence" value="ECO:0007669"/>
    <property type="project" value="UniProtKB-KW"/>
</dbReference>
<reference evidence="7" key="1">
    <citation type="submission" date="2017-09" db="EMBL/GenBank/DDBJ databases">
        <title>Arcobacter canalis sp. nov., a new species isolated from a water canal contaminated with urban sewage.</title>
        <authorList>
            <person name="Perez-Cataluna A."/>
            <person name="Salas-Masso N."/>
            <person name="Figueras M.J."/>
        </authorList>
    </citation>
    <scope>NUCLEOTIDE SEQUENCE [LARGE SCALE GENOMIC DNA]</scope>
    <source>
        <strain evidence="7">CECT 7727</strain>
    </source>
</reference>
<proteinExistence type="inferred from homology"/>
<organism evidence="5 8">
    <name type="scientific">Malaciobacter marinus</name>
    <dbReference type="NCBI Taxonomy" id="505249"/>
    <lineage>
        <taxon>Bacteria</taxon>
        <taxon>Pseudomonadati</taxon>
        <taxon>Campylobacterota</taxon>
        <taxon>Epsilonproteobacteria</taxon>
        <taxon>Campylobacterales</taxon>
        <taxon>Arcobacteraceae</taxon>
        <taxon>Malaciobacter</taxon>
    </lineage>
</organism>
<reference evidence="5 8" key="3">
    <citation type="submission" date="2018-08" db="EMBL/GenBank/DDBJ databases">
        <title>Complete genome of the Arcobacter marinus type strain JCM 15502.</title>
        <authorList>
            <person name="Miller W.G."/>
            <person name="Yee E."/>
            <person name="Huynh S."/>
            <person name="Parker C.T."/>
        </authorList>
    </citation>
    <scope>NUCLEOTIDE SEQUENCE [LARGE SCALE GENOMIC DNA]</scope>
    <source>
        <strain evidence="5 8">JCM 15502</strain>
    </source>
</reference>
<dbReference type="PANTHER" id="PTHR30408:SF12">
    <property type="entry name" value="TYPE I RESTRICTION ENZYME MJAVIII SPECIFICITY SUBUNIT"/>
    <property type="match status" value="1"/>
</dbReference>
<dbReference type="Pfam" id="PF01420">
    <property type="entry name" value="Methylase_S"/>
    <property type="match status" value="2"/>
</dbReference>
<sequence length="473" mass="53542">MDGLEVVELKLSKVLEVDTFRLDSDYVQKKYLHIMNNIKSKIHLFSSFSDLSIKVDASAFYPSLEPFYNKGNIPFLRVADVDTHINYDNCVKIPKEIIEDDSFKTLKVIHKGDIVITKGGSIARVGLIEQNTAVTRDLIFLNSSQLSEVDYKFLYLYLLSNTSYNLMIRSSSMTAQPHLTIGLTRELPVFNPNNSFKLKVVDIYNLSKEKLEQSKTLYKQAEELLLKELDLLDFKPSKEQVSIKSFSESFGTSGRLDSEYYQPKYDDVIEKVTSSKYDTLGNIVNILKSVEPGSEAYQDSGIPFVRVSNLTKFGLSSPDIHLSENLFDNETLEKLQPKRNTILLSKDGTVGIAYNIKDDTNIVTSGALLHLTLKKDDVLPEYLTLVLNSIIVQMQSERDAGGSIIKHWKPSEIAEVLIPIIDINIQTQIEEKIKESFKLKEESKQLLEVSKRAVEIAIEDGENVSMEFINAKV</sequence>
<dbReference type="REBASE" id="270427">
    <property type="entry name" value="S.Ama15502ORF2103P"/>
</dbReference>
<evidence type="ECO:0000259" key="4">
    <source>
        <dbReference type="Pfam" id="PF01420"/>
    </source>
</evidence>
<dbReference type="EMBL" id="CP032101">
    <property type="protein sequence ID" value="AXX87817.1"/>
    <property type="molecule type" value="Genomic_DNA"/>
</dbReference>
<dbReference type="SUPFAM" id="SSF116734">
    <property type="entry name" value="DNA methylase specificity domain"/>
    <property type="match status" value="2"/>
</dbReference>
<evidence type="ECO:0000313" key="5">
    <source>
        <dbReference type="EMBL" id="AXX87817.1"/>
    </source>
</evidence>
<dbReference type="EMBL" id="NXAO01000005">
    <property type="protein sequence ID" value="PHO16496.1"/>
    <property type="molecule type" value="Genomic_DNA"/>
</dbReference>
<keyword evidence="2" id="KW-0680">Restriction system</keyword>
<evidence type="ECO:0000256" key="1">
    <source>
        <dbReference type="ARBA" id="ARBA00010923"/>
    </source>
</evidence>
<protein>
    <submittedName>
        <fullName evidence="5">Type IIB restriction/modification system, specificity subunit</fullName>
    </submittedName>
</protein>
<dbReference type="InterPro" id="IPR052021">
    <property type="entry name" value="Type-I_RS_S_subunit"/>
</dbReference>
<dbReference type="AlphaFoldDB" id="A0A347TMI9"/>
<feature type="domain" description="Type I restriction modification DNA specificity" evidence="4">
    <location>
        <begin position="61"/>
        <end position="181"/>
    </location>
</feature>
<name>A0A347TMI9_9BACT</name>
<evidence type="ECO:0000256" key="2">
    <source>
        <dbReference type="ARBA" id="ARBA00022747"/>
    </source>
</evidence>
<dbReference type="Gene3D" id="3.90.220.20">
    <property type="entry name" value="DNA methylase specificity domains"/>
    <property type="match status" value="2"/>
</dbReference>